<protein>
    <submittedName>
        <fullName evidence="3">Coniferyl-alcohol dehydrogenase</fullName>
        <ecNumber evidence="3">1.1.1.194</ecNumber>
    </submittedName>
</protein>
<accession>A0ABY4W4V4</accession>
<dbReference type="EC" id="1.1.1.194" evidence="3"/>
<dbReference type="PRINTS" id="PR00081">
    <property type="entry name" value="GDHRDH"/>
</dbReference>
<dbReference type="PANTHER" id="PTHR43477">
    <property type="entry name" value="DIHYDROANTICAPSIN 7-DEHYDROGENASE"/>
    <property type="match status" value="1"/>
</dbReference>
<dbReference type="InterPro" id="IPR051122">
    <property type="entry name" value="SDR_DHRS6-like"/>
</dbReference>
<dbReference type="NCBIfam" id="NF009092">
    <property type="entry name" value="PRK12428.1"/>
    <property type="match status" value="1"/>
</dbReference>
<dbReference type="SUPFAM" id="SSF51735">
    <property type="entry name" value="NAD(P)-binding Rossmann-fold domains"/>
    <property type="match status" value="1"/>
</dbReference>
<evidence type="ECO:0000313" key="3">
    <source>
        <dbReference type="EMBL" id="USG62032.1"/>
    </source>
</evidence>
<gene>
    <name evidence="3" type="ORF">NBZ79_03460</name>
</gene>
<dbReference type="PANTHER" id="PTHR43477:SF1">
    <property type="entry name" value="DIHYDROANTICAPSIN 7-DEHYDROGENASE"/>
    <property type="match status" value="1"/>
</dbReference>
<keyword evidence="3" id="KW-0378">Hydrolase</keyword>
<dbReference type="RefSeq" id="WP_251935565.1">
    <property type="nucleotide sequence ID" value="NZ_CP098747.1"/>
</dbReference>
<name>A0ABY4W4V4_9PROT</name>
<dbReference type="Pfam" id="PF13561">
    <property type="entry name" value="adh_short_C2"/>
    <property type="match status" value="1"/>
</dbReference>
<dbReference type="InterPro" id="IPR002347">
    <property type="entry name" value="SDR_fam"/>
</dbReference>
<dbReference type="InterPro" id="IPR036291">
    <property type="entry name" value="NAD(P)-bd_dom_sf"/>
</dbReference>
<dbReference type="GO" id="GO:0016787">
    <property type="term" value="F:hydrolase activity"/>
    <property type="evidence" value="ECO:0007669"/>
    <property type="project" value="UniProtKB-KW"/>
</dbReference>
<evidence type="ECO:0000313" key="4">
    <source>
        <dbReference type="Proteomes" id="UP001056291"/>
    </source>
</evidence>
<dbReference type="Gene3D" id="3.40.50.720">
    <property type="entry name" value="NAD(P)-binding Rossmann-like Domain"/>
    <property type="match status" value="1"/>
</dbReference>
<reference evidence="3" key="1">
    <citation type="submission" date="2022-06" db="EMBL/GenBank/DDBJ databases">
        <title>Sneathiella actinostolidae sp. nov., isolated from a sea anemonein the Western Pacific Ocean.</title>
        <authorList>
            <person name="Wei M.J."/>
        </authorList>
    </citation>
    <scope>NUCLEOTIDE SEQUENCE</scope>
    <source>
        <strain evidence="3">PHK-P5</strain>
    </source>
</reference>
<comment type="similarity">
    <text evidence="1">Belongs to the short-chain dehydrogenases/reductases (SDR) family.</text>
</comment>
<dbReference type="Proteomes" id="UP001056291">
    <property type="component" value="Chromosome"/>
</dbReference>
<keyword evidence="4" id="KW-1185">Reference proteome</keyword>
<evidence type="ECO:0000256" key="2">
    <source>
        <dbReference type="ARBA" id="ARBA00023002"/>
    </source>
</evidence>
<proteinExistence type="inferred from homology"/>
<dbReference type="Pfam" id="PF00106">
    <property type="entry name" value="adh_short"/>
    <property type="match status" value="1"/>
</dbReference>
<evidence type="ECO:0000256" key="1">
    <source>
        <dbReference type="ARBA" id="ARBA00006484"/>
    </source>
</evidence>
<keyword evidence="2 3" id="KW-0560">Oxidoreductase</keyword>
<organism evidence="3 4">
    <name type="scientific">Sneathiella marina</name>
    <dbReference type="NCBI Taxonomy" id="2950108"/>
    <lineage>
        <taxon>Bacteria</taxon>
        <taxon>Pseudomonadati</taxon>
        <taxon>Pseudomonadota</taxon>
        <taxon>Alphaproteobacteria</taxon>
        <taxon>Sneathiellales</taxon>
        <taxon>Sneathiellaceae</taxon>
        <taxon>Sneathiella</taxon>
    </lineage>
</organism>
<dbReference type="EMBL" id="CP098747">
    <property type="protein sequence ID" value="USG62032.1"/>
    <property type="molecule type" value="Genomic_DNA"/>
</dbReference>
<sequence length="258" mass="27762">MEHPILMTGGASGVGAATAKSLVKRGHRVLTLDLKKPDNDDLIYVQCDLSDPESIDTAVAALDGCFSSLVNIAGVPVGRSGSDLTMRVNLFGLRHLTERVWGRIVDNGTVVNVASIAGNNWRKRRDFLADVLRTNSFDDGVDWWHRNEEAVGVDAYTFSKEAVVLYTMQMAGKGLERGIRVNDVGPGPVKTPIFEDFSKDAGAEAMQSMIDMVGRAAEPEDIAEAIVTLAEGNIGWLNGQHVIVDGGMTAGFSSGWSR</sequence>
<dbReference type="GO" id="GO:0050268">
    <property type="term" value="F:coniferyl-alcohol dehydrogenase activity"/>
    <property type="evidence" value="ECO:0007669"/>
    <property type="project" value="UniProtKB-EC"/>
</dbReference>